<accession>A0ABQ6QFD8</accession>
<feature type="compositionally biased region" description="Polar residues" evidence="1">
    <location>
        <begin position="64"/>
        <end position="82"/>
    </location>
</feature>
<dbReference type="EMBL" id="BTRJ01000017">
    <property type="protein sequence ID" value="GMR27750.1"/>
    <property type="molecule type" value="Genomic_DNA"/>
</dbReference>
<evidence type="ECO:0000313" key="3">
    <source>
        <dbReference type="Proteomes" id="UP001306668"/>
    </source>
</evidence>
<evidence type="ECO:0000256" key="1">
    <source>
        <dbReference type="SAM" id="MobiDB-lite"/>
    </source>
</evidence>
<sequence>MPSLNEGDETAMTMQRLHARCASVQLPSCQGTAPMKHLPIAGLLLLSLAACSGGPDKQGAAGSGSDTPAETASATGPAQSTDPDLAARPANDLRKDSPARLDGFAGAKLGTGIADVRAGFGTPLQGLGTDAAGKPLPADDSSDGCYFLRPQDAEDPRLMIEGRKLVRYDVRSAAITAPGGGKVGMTLGELQVLYPERADVGPDKYDEKAQHLRVRPAQEGGAVIDFALGADGRVGAWRVGQTPQVDYAEGCG</sequence>
<gene>
    <name evidence="2" type="ORF">STENOSP10_19700</name>
</gene>
<evidence type="ECO:0000313" key="2">
    <source>
        <dbReference type="EMBL" id="GMR27750.1"/>
    </source>
</evidence>
<proteinExistence type="predicted"/>
<keyword evidence="3" id="KW-1185">Reference proteome</keyword>
<organism evidence="2 3">
    <name type="scientific">Stenotrophomonas sepilia</name>
    <dbReference type="NCBI Taxonomy" id="2860290"/>
    <lineage>
        <taxon>Bacteria</taxon>
        <taxon>Pseudomonadati</taxon>
        <taxon>Pseudomonadota</taxon>
        <taxon>Gammaproteobacteria</taxon>
        <taxon>Lysobacterales</taxon>
        <taxon>Lysobacteraceae</taxon>
        <taxon>Stenotrophomonas</taxon>
        <taxon>Stenotrophomonas maltophilia group</taxon>
    </lineage>
</organism>
<protein>
    <submittedName>
        <fullName evidence="2">Lectin</fullName>
    </submittedName>
</protein>
<dbReference type="Proteomes" id="UP001306668">
    <property type="component" value="Unassembled WGS sequence"/>
</dbReference>
<comment type="caution">
    <text evidence="2">The sequence shown here is derived from an EMBL/GenBank/DDBJ whole genome shotgun (WGS) entry which is preliminary data.</text>
</comment>
<reference evidence="3" key="1">
    <citation type="submission" date="2023-07" db="EMBL/GenBank/DDBJ databases">
        <title>Genome sequence of Stenotrophomonas sp. Alg010 isolated from Sargassum waste.</title>
        <authorList>
            <person name="Mohapatra"/>
            <person name="B.R."/>
        </authorList>
    </citation>
    <scope>NUCLEOTIDE SEQUENCE [LARGE SCALE GENOMIC DNA]</scope>
    <source>
        <strain evidence="3">Alg010</strain>
    </source>
</reference>
<feature type="region of interest" description="Disordered" evidence="1">
    <location>
        <begin position="55"/>
        <end position="100"/>
    </location>
</feature>
<name>A0ABQ6QFD8_9GAMM</name>